<evidence type="ECO:0000256" key="3">
    <source>
        <dbReference type="ARBA" id="ARBA00022448"/>
    </source>
</evidence>
<dbReference type="GO" id="GO:0022857">
    <property type="term" value="F:transmembrane transporter activity"/>
    <property type="evidence" value="ECO:0007669"/>
    <property type="project" value="InterPro"/>
</dbReference>
<keyword evidence="5 9" id="KW-0812">Transmembrane</keyword>
<dbReference type="GO" id="GO:0005886">
    <property type="term" value="C:plasma membrane"/>
    <property type="evidence" value="ECO:0007669"/>
    <property type="project" value="UniProtKB-SubCell"/>
</dbReference>
<proteinExistence type="inferred from homology"/>
<feature type="transmembrane region" description="Helical" evidence="9">
    <location>
        <begin position="321"/>
        <end position="341"/>
    </location>
</feature>
<keyword evidence="7 9" id="KW-0472">Membrane</keyword>
<protein>
    <submittedName>
        <fullName evidence="10">Transporter</fullName>
    </submittedName>
</protein>
<name>A0A074MBM0_ERYLO</name>
<evidence type="ECO:0000256" key="6">
    <source>
        <dbReference type="ARBA" id="ARBA00022989"/>
    </source>
</evidence>
<reference evidence="10 11" key="1">
    <citation type="submission" date="2014-04" db="EMBL/GenBank/DDBJ databases">
        <title>A comprehensive comparison of genomes of Erythrobacter spp. strains.</title>
        <authorList>
            <person name="Zheng Q."/>
        </authorList>
    </citation>
    <scope>NUCLEOTIDE SEQUENCE [LARGE SCALE GENOMIC DNA]</scope>
    <source>
        <strain evidence="10 11">DSM 6997</strain>
    </source>
</reference>
<keyword evidence="6 9" id="KW-1133">Transmembrane helix</keyword>
<evidence type="ECO:0000256" key="4">
    <source>
        <dbReference type="ARBA" id="ARBA00022475"/>
    </source>
</evidence>
<feature type="compositionally biased region" description="Polar residues" evidence="8">
    <location>
        <begin position="1"/>
        <end position="12"/>
    </location>
</feature>
<feature type="transmembrane region" description="Helical" evidence="9">
    <location>
        <begin position="539"/>
        <end position="563"/>
    </location>
</feature>
<feature type="transmembrane region" description="Helical" evidence="9">
    <location>
        <begin position="187"/>
        <end position="209"/>
    </location>
</feature>
<feature type="region of interest" description="Disordered" evidence="8">
    <location>
        <begin position="1"/>
        <end position="31"/>
    </location>
</feature>
<evidence type="ECO:0000256" key="7">
    <source>
        <dbReference type="ARBA" id="ARBA00023136"/>
    </source>
</evidence>
<dbReference type="eggNOG" id="COG1292">
    <property type="taxonomic scope" value="Bacteria"/>
</dbReference>
<evidence type="ECO:0000256" key="9">
    <source>
        <dbReference type="SAM" id="Phobius"/>
    </source>
</evidence>
<gene>
    <name evidence="10" type="ORF">EH31_08515</name>
</gene>
<dbReference type="Proteomes" id="UP000027647">
    <property type="component" value="Unassembled WGS sequence"/>
</dbReference>
<feature type="transmembrane region" description="Helical" evidence="9">
    <location>
        <begin position="383"/>
        <end position="401"/>
    </location>
</feature>
<dbReference type="PANTHER" id="PTHR30047">
    <property type="entry name" value="HIGH-AFFINITY CHOLINE TRANSPORT PROTEIN-RELATED"/>
    <property type="match status" value="1"/>
</dbReference>
<keyword evidence="11" id="KW-1185">Reference proteome</keyword>
<dbReference type="InterPro" id="IPR000060">
    <property type="entry name" value="BCCT_transptr"/>
</dbReference>
<dbReference type="InterPro" id="IPR018093">
    <property type="entry name" value="BCCT_CS"/>
</dbReference>
<dbReference type="RefSeq" id="WP_081853288.1">
    <property type="nucleotide sequence ID" value="NZ_JMIW01000003.1"/>
</dbReference>
<dbReference type="Pfam" id="PF02028">
    <property type="entry name" value="BCCT"/>
    <property type="match status" value="1"/>
</dbReference>
<accession>A0A074MBM0</accession>
<sequence length="590" mass="62732">MTSPGADQTPVEQSPAEKRPADQINSSDHPIAPPLVELDIDTHDSGFYDGFSREVTIPAKIIVSLIILWAIFFPVNAMETLQVANSTIISAFSGWYVYLVAFLVLSCAVLVAVPQIGSLRIGPPGEKPEFSRASWFSMLFGAGIGIGMLTFSTGEPLAHFSNNPDIIRGTIEARSAEAVRPAYLYTFLHWGFGAWCTYALVGLGIGYVAHRRGLLLTIRSSLAPLFGERMSGLGGHAVDVVAVVATILGVSYTLAFGVQQFVAGLYRIGFGDWLMVEGEGGVLIASNMAIVVALVVLVGASTISALSGVGRGIKWLSNINMALSFGLLALFAIVGSGLFGLQLMGTATWDYIVNLPAQSLALFADDGSETAGALVDWQLGWTVMYWAWWIAFAPFVGMFIARISRGRTIREYILGVALVPSLMCFIWMTLVGGTAIDLELSGVAGGTIVDAPMSDQLFATLALLLDPGTAAIVSGLVVILLMTYLITSADSAILIVNTINGAGDNEGARRFHILFWGLALAFVVGSMLILGGIEAIRITMIIGALPFSVVLAAMSVSIVKAVVFDLIRKKHGVPTTQEACENWDGEVTTP</sequence>
<feature type="transmembrane region" description="Helical" evidence="9">
    <location>
        <begin position="282"/>
        <end position="309"/>
    </location>
</feature>
<feature type="transmembrane region" description="Helical" evidence="9">
    <location>
        <begin position="57"/>
        <end position="75"/>
    </location>
</feature>
<comment type="subcellular location">
    <subcellularLocation>
        <location evidence="1">Cell membrane</location>
        <topology evidence="1">Multi-pass membrane protein</topology>
    </subcellularLocation>
</comment>
<evidence type="ECO:0000313" key="11">
    <source>
        <dbReference type="Proteomes" id="UP000027647"/>
    </source>
</evidence>
<evidence type="ECO:0000256" key="5">
    <source>
        <dbReference type="ARBA" id="ARBA00022692"/>
    </source>
</evidence>
<comment type="caution">
    <text evidence="10">The sequence shown here is derived from an EMBL/GenBank/DDBJ whole genome shotgun (WGS) entry which is preliminary data.</text>
</comment>
<dbReference type="PROSITE" id="PS01303">
    <property type="entry name" value="BCCT"/>
    <property type="match status" value="1"/>
</dbReference>
<dbReference type="PANTHER" id="PTHR30047:SF7">
    <property type="entry name" value="HIGH-AFFINITY CHOLINE TRANSPORT PROTEIN"/>
    <property type="match status" value="1"/>
</dbReference>
<evidence type="ECO:0000313" key="10">
    <source>
        <dbReference type="EMBL" id="KEO90125.1"/>
    </source>
</evidence>
<keyword evidence="4" id="KW-1003">Cell membrane</keyword>
<dbReference type="STRING" id="1044.EH31_08515"/>
<evidence type="ECO:0000256" key="8">
    <source>
        <dbReference type="SAM" id="MobiDB-lite"/>
    </source>
</evidence>
<evidence type="ECO:0000256" key="2">
    <source>
        <dbReference type="ARBA" id="ARBA00005658"/>
    </source>
</evidence>
<dbReference type="OrthoDB" id="9775735at2"/>
<feature type="transmembrane region" description="Helical" evidence="9">
    <location>
        <begin position="237"/>
        <end position="262"/>
    </location>
</feature>
<feature type="transmembrane region" description="Helical" evidence="9">
    <location>
        <begin position="513"/>
        <end position="533"/>
    </location>
</feature>
<comment type="similarity">
    <text evidence="2">Belongs to the BCCT transporter (TC 2.A.15) family.</text>
</comment>
<feature type="transmembrane region" description="Helical" evidence="9">
    <location>
        <begin position="133"/>
        <end position="151"/>
    </location>
</feature>
<feature type="transmembrane region" description="Helical" evidence="9">
    <location>
        <begin position="413"/>
        <end position="436"/>
    </location>
</feature>
<feature type="transmembrane region" description="Helical" evidence="9">
    <location>
        <begin position="95"/>
        <end position="113"/>
    </location>
</feature>
<dbReference type="AlphaFoldDB" id="A0A074MBM0"/>
<evidence type="ECO:0000256" key="1">
    <source>
        <dbReference type="ARBA" id="ARBA00004651"/>
    </source>
</evidence>
<dbReference type="EMBL" id="JMIW01000003">
    <property type="protein sequence ID" value="KEO90125.1"/>
    <property type="molecule type" value="Genomic_DNA"/>
</dbReference>
<organism evidence="10 11">
    <name type="scientific">Erythrobacter longus</name>
    <dbReference type="NCBI Taxonomy" id="1044"/>
    <lineage>
        <taxon>Bacteria</taxon>
        <taxon>Pseudomonadati</taxon>
        <taxon>Pseudomonadota</taxon>
        <taxon>Alphaproteobacteria</taxon>
        <taxon>Sphingomonadales</taxon>
        <taxon>Erythrobacteraceae</taxon>
        <taxon>Erythrobacter/Porphyrobacter group</taxon>
        <taxon>Erythrobacter</taxon>
    </lineage>
</organism>
<keyword evidence="3" id="KW-0813">Transport</keyword>